<evidence type="ECO:0000256" key="8">
    <source>
        <dbReference type="ARBA" id="ARBA00022777"/>
    </source>
</evidence>
<dbReference type="PRINTS" id="PR00344">
    <property type="entry name" value="BCTRLSENSOR"/>
</dbReference>
<dbReference type="InterPro" id="IPR005467">
    <property type="entry name" value="His_kinase_dom"/>
</dbReference>
<dbReference type="PROSITE" id="PS50109">
    <property type="entry name" value="HIS_KIN"/>
    <property type="match status" value="1"/>
</dbReference>
<dbReference type="InterPro" id="IPR036097">
    <property type="entry name" value="HisK_dim/P_sf"/>
</dbReference>
<dbReference type="SUPFAM" id="SSF158472">
    <property type="entry name" value="HAMP domain-like"/>
    <property type="match status" value="1"/>
</dbReference>
<feature type="transmembrane region" description="Helical" evidence="13">
    <location>
        <begin position="751"/>
        <end position="770"/>
    </location>
</feature>
<keyword evidence="9 13" id="KW-1133">Transmembrane helix</keyword>
<dbReference type="InterPro" id="IPR003594">
    <property type="entry name" value="HATPase_dom"/>
</dbReference>
<evidence type="ECO:0000256" key="14">
    <source>
        <dbReference type="SAM" id="SignalP"/>
    </source>
</evidence>
<name>A0A1M6PXI0_9ACTN</name>
<feature type="transmembrane region" description="Helical" evidence="13">
    <location>
        <begin position="147"/>
        <end position="170"/>
    </location>
</feature>
<dbReference type="PROSITE" id="PS50885">
    <property type="entry name" value="HAMP"/>
    <property type="match status" value="1"/>
</dbReference>
<dbReference type="InterPro" id="IPR003660">
    <property type="entry name" value="HAMP_dom"/>
</dbReference>
<keyword evidence="7 13" id="KW-0812">Transmembrane</keyword>
<evidence type="ECO:0000256" key="13">
    <source>
        <dbReference type="SAM" id="Phobius"/>
    </source>
</evidence>
<feature type="signal peptide" evidence="14">
    <location>
        <begin position="1"/>
        <end position="20"/>
    </location>
</feature>
<dbReference type="CDD" id="cd00082">
    <property type="entry name" value="HisKA"/>
    <property type="match status" value="1"/>
</dbReference>
<proteinExistence type="predicted"/>
<dbReference type="InterPro" id="IPR036890">
    <property type="entry name" value="HATPase_C_sf"/>
</dbReference>
<feature type="transmembrane region" description="Helical" evidence="13">
    <location>
        <begin position="869"/>
        <end position="902"/>
    </location>
</feature>
<keyword evidence="11 13" id="KW-0472">Membrane</keyword>
<dbReference type="PANTHER" id="PTHR33406">
    <property type="entry name" value="MEMBRANE PROTEIN MJ1562-RELATED"/>
    <property type="match status" value="1"/>
</dbReference>
<dbReference type="Pfam" id="PF00512">
    <property type="entry name" value="HisKA"/>
    <property type="match status" value="1"/>
</dbReference>
<dbReference type="SMART" id="SM00388">
    <property type="entry name" value="HisKA"/>
    <property type="match status" value="1"/>
</dbReference>
<dbReference type="STRING" id="758803.SAMN05421803_11410"/>
<dbReference type="PROSITE" id="PS50156">
    <property type="entry name" value="SSD"/>
    <property type="match status" value="1"/>
</dbReference>
<keyword evidence="14" id="KW-0732">Signal</keyword>
<evidence type="ECO:0000256" key="7">
    <source>
        <dbReference type="ARBA" id="ARBA00022692"/>
    </source>
</evidence>
<keyword evidence="19" id="KW-1185">Reference proteome</keyword>
<accession>A0A1M6PXI0</accession>
<dbReference type="Proteomes" id="UP000184452">
    <property type="component" value="Unassembled WGS sequence"/>
</dbReference>
<feature type="compositionally biased region" description="Low complexity" evidence="12">
    <location>
        <begin position="470"/>
        <end position="484"/>
    </location>
</feature>
<dbReference type="Pfam" id="PF02518">
    <property type="entry name" value="HATPase_c"/>
    <property type="match status" value="1"/>
</dbReference>
<evidence type="ECO:0000259" key="17">
    <source>
        <dbReference type="PROSITE" id="PS50885"/>
    </source>
</evidence>
<feature type="transmembrane region" description="Helical" evidence="13">
    <location>
        <begin position="842"/>
        <end position="863"/>
    </location>
</feature>
<dbReference type="SUPFAM" id="SSF47384">
    <property type="entry name" value="Homodimeric domain of signal transducing histidine kinase"/>
    <property type="match status" value="1"/>
</dbReference>
<feature type="transmembrane region" description="Helical" evidence="13">
    <location>
        <begin position="1122"/>
        <end position="1144"/>
    </location>
</feature>
<organism evidence="18 19">
    <name type="scientific">Nocardiopsis flavescens</name>
    <dbReference type="NCBI Taxonomy" id="758803"/>
    <lineage>
        <taxon>Bacteria</taxon>
        <taxon>Bacillati</taxon>
        <taxon>Actinomycetota</taxon>
        <taxon>Actinomycetes</taxon>
        <taxon>Streptosporangiales</taxon>
        <taxon>Nocardiopsidaceae</taxon>
        <taxon>Nocardiopsis</taxon>
    </lineage>
</organism>
<feature type="transmembrane region" description="Helical" evidence="13">
    <location>
        <begin position="775"/>
        <end position="796"/>
    </location>
</feature>
<evidence type="ECO:0000313" key="19">
    <source>
        <dbReference type="Proteomes" id="UP000184452"/>
    </source>
</evidence>
<evidence type="ECO:0000256" key="1">
    <source>
        <dbReference type="ARBA" id="ARBA00000085"/>
    </source>
</evidence>
<dbReference type="Gene3D" id="3.30.565.10">
    <property type="entry name" value="Histidine kinase-like ATPase, C-terminal domain"/>
    <property type="match status" value="1"/>
</dbReference>
<dbReference type="Pfam" id="PF03176">
    <property type="entry name" value="MMPL"/>
    <property type="match status" value="2"/>
</dbReference>
<comment type="catalytic activity">
    <reaction evidence="1">
        <text>ATP + protein L-histidine = ADP + protein N-phospho-L-histidine.</text>
        <dbReference type="EC" id="2.7.13.3"/>
    </reaction>
</comment>
<keyword evidence="6" id="KW-0808">Transferase</keyword>
<evidence type="ECO:0000256" key="6">
    <source>
        <dbReference type="ARBA" id="ARBA00022679"/>
    </source>
</evidence>
<keyword evidence="10" id="KW-0902">Two-component regulatory system</keyword>
<dbReference type="SUPFAM" id="SSF82866">
    <property type="entry name" value="Multidrug efflux transporter AcrB transmembrane domain"/>
    <property type="match status" value="2"/>
</dbReference>
<dbReference type="SUPFAM" id="SSF55874">
    <property type="entry name" value="ATPase domain of HSP90 chaperone/DNA topoisomerase II/histidine kinase"/>
    <property type="match status" value="1"/>
</dbReference>
<feature type="domain" description="HAMP" evidence="17">
    <location>
        <begin position="171"/>
        <end position="226"/>
    </location>
</feature>
<evidence type="ECO:0000256" key="10">
    <source>
        <dbReference type="ARBA" id="ARBA00023012"/>
    </source>
</evidence>
<evidence type="ECO:0000259" key="16">
    <source>
        <dbReference type="PROSITE" id="PS50156"/>
    </source>
</evidence>
<dbReference type="Gene3D" id="1.20.1640.10">
    <property type="entry name" value="Multidrug efflux transporter AcrB transmembrane domain"/>
    <property type="match status" value="2"/>
</dbReference>
<reference evidence="18 19" key="1">
    <citation type="submission" date="2016-11" db="EMBL/GenBank/DDBJ databases">
        <authorList>
            <person name="Jaros S."/>
            <person name="Januszkiewicz K."/>
            <person name="Wedrychowicz H."/>
        </authorList>
    </citation>
    <scope>NUCLEOTIDE SEQUENCE [LARGE SCALE GENOMIC DNA]</scope>
    <source>
        <strain evidence="18 19">CGMCC 4.5723</strain>
    </source>
</reference>
<evidence type="ECO:0000256" key="9">
    <source>
        <dbReference type="ARBA" id="ARBA00022989"/>
    </source>
</evidence>
<evidence type="ECO:0000256" key="11">
    <source>
        <dbReference type="ARBA" id="ARBA00023136"/>
    </source>
</evidence>
<evidence type="ECO:0000256" key="4">
    <source>
        <dbReference type="ARBA" id="ARBA00022475"/>
    </source>
</evidence>
<feature type="transmembrane region" description="Helical" evidence="13">
    <location>
        <begin position="1156"/>
        <end position="1177"/>
    </location>
</feature>
<feature type="region of interest" description="Disordered" evidence="12">
    <location>
        <begin position="436"/>
        <end position="500"/>
    </location>
</feature>
<protein>
    <recommendedName>
        <fullName evidence="3">histidine kinase</fullName>
        <ecNumber evidence="3">2.7.13.3</ecNumber>
    </recommendedName>
</protein>
<evidence type="ECO:0000259" key="15">
    <source>
        <dbReference type="PROSITE" id="PS50109"/>
    </source>
</evidence>
<feature type="transmembrane region" description="Helical" evidence="13">
    <location>
        <begin position="1095"/>
        <end position="1115"/>
    </location>
</feature>
<dbReference type="Pfam" id="PF00672">
    <property type="entry name" value="HAMP"/>
    <property type="match status" value="1"/>
</dbReference>
<evidence type="ECO:0000256" key="12">
    <source>
        <dbReference type="SAM" id="MobiDB-lite"/>
    </source>
</evidence>
<dbReference type="InterPro" id="IPR003661">
    <property type="entry name" value="HisK_dim/P_dom"/>
</dbReference>
<feature type="transmembrane region" description="Helical" evidence="13">
    <location>
        <begin position="521"/>
        <end position="541"/>
    </location>
</feature>
<feature type="chain" id="PRO_5012545276" description="histidine kinase" evidence="14">
    <location>
        <begin position="21"/>
        <end position="1307"/>
    </location>
</feature>
<feature type="transmembrane region" description="Helical" evidence="13">
    <location>
        <begin position="802"/>
        <end position="822"/>
    </location>
</feature>
<feature type="compositionally biased region" description="Polar residues" evidence="12">
    <location>
        <begin position="438"/>
        <end position="449"/>
    </location>
</feature>
<keyword evidence="4" id="KW-1003">Cell membrane</keyword>
<dbReference type="EMBL" id="FQZK01000014">
    <property type="protein sequence ID" value="SHK12566.1"/>
    <property type="molecule type" value="Genomic_DNA"/>
</dbReference>
<dbReference type="InterPro" id="IPR000731">
    <property type="entry name" value="SSD"/>
</dbReference>
<dbReference type="FunFam" id="1.10.287.130:FF:000001">
    <property type="entry name" value="Two-component sensor histidine kinase"/>
    <property type="match status" value="1"/>
</dbReference>
<feature type="transmembrane region" description="Helical" evidence="13">
    <location>
        <begin position="1236"/>
        <end position="1264"/>
    </location>
</feature>
<sequence>MTLRARLTALLLASTALALAAVVSVGALTVRDRLTDQVDGQLEIIAEFVRARQDEILRHGATEIAGDVSAPRDFLVEAESPGFSYRDPAFSSPLLDTAMAQARPGSPTTVEHEGEHYRIVYLDLPRHDAHLVMAVPLAPVREAVGQLVLTGVLTSALLLALLASAVSSVLRWGMRPLDDVVVTAEAIADGDLERRVPEPPERDRTETGRLTVSFNRMLARLQAALRSRADAEQRMRRFAADASHELRTPLTVVRGYLQLIADGVVDPRERTDVVPRAQAEAERMSRLVENLLYLSRLDGRPAVPGAAGPSVVPLADLVRECAAAASAAAPDRRIAVEVRDECLVTGDREELRRAVSNLLANVLTHTPPQSPATVRLARVDGRPVLTVEDEGPGIGGESAAFAFERFYRDPAAREREGSGLGLSIVRAVMAAHGGSAELRSSVSGGTTVTLAFPPRDGGGDASLPAPAGFPSDSHPPRSASPPAAGDLGPRTPAAPPREARKRKSMATLLYRIGSFSYRRRWWVLGAWLALVAVAATAALAFRAPLNDTFEIPGTEAQEASDLLADRFPERSGGSVTVLVRAPEGESVLDEGYRNAVGATADELAGIDGVEEVTDPFALVDDARRSHEEGLAEAEEEARAQARETAGEQVPEGTPGREQVLDRAGEEAAARVAEQAPAFDEAGVAREVPLFSESGRALLLQVQLTEADAEVAPETVDAVLDAGGAARDAGLDVEFSGQALTLPSVGLSAGEIVGVLAAVVVLVLNFGALVLAGLPVLVALVGVALGMAAVLASSALWDLTSTAPLLAVMLGIAVGIDYSLFVLSRHRQQLAGGMDPHESAARAIGTAGSAVVFAGVTVVIALLGLNVVGIPFLGVMGVAASVTVLTAVLGAITLLPALLGVLGTRVSALRVPRLGARSERALTAEHTLSSRWSRFLVKHPVLPAVAVVLLLGAASVPALDMRLGLPDASTAAQDTAERRAYEATAEEFGPGSAFPLVVVADLTDSGDRPGAAEEIAERVEGMAGVEEVSPAVLNGREDTAVISVVPGGGPSEESTQDLLHEIRAERGSLERATGAEVTVTGSTAAAIDISERLTGALVPFLGIVVGLALVLMALVFRSVLVPLKAALGFVLSAGAALGVTVLVFQQGHGAALLGVESAPTLLAFLPILLLGTLFGLAIDYEVFLVSRMREEFVHGAAAEEAVVTGFRQGARVVTVAAVIMVAVFASFVFGHDETIRPIAFALAVGVLADAFLVRMTLVPALMALFGRAAWWLPKWLDRLLPSVDVEGEALGRAGAAREAGRGATRTAP</sequence>
<evidence type="ECO:0000256" key="5">
    <source>
        <dbReference type="ARBA" id="ARBA00022553"/>
    </source>
</evidence>
<comment type="subcellular location">
    <subcellularLocation>
        <location evidence="2">Cell membrane</location>
        <topology evidence="2">Multi-pass membrane protein</topology>
    </subcellularLocation>
</comment>
<dbReference type="Gene3D" id="1.10.287.130">
    <property type="match status" value="1"/>
</dbReference>
<dbReference type="CDD" id="cd06225">
    <property type="entry name" value="HAMP"/>
    <property type="match status" value="1"/>
</dbReference>
<gene>
    <name evidence="18" type="ORF">SAMN05421803_11410</name>
</gene>
<feature type="compositionally biased region" description="Basic and acidic residues" evidence="12">
    <location>
        <begin position="636"/>
        <end position="645"/>
    </location>
</feature>
<feature type="domain" description="Histidine kinase" evidence="15">
    <location>
        <begin position="241"/>
        <end position="456"/>
    </location>
</feature>
<evidence type="ECO:0000313" key="18">
    <source>
        <dbReference type="EMBL" id="SHK12566.1"/>
    </source>
</evidence>
<feature type="transmembrane region" description="Helical" evidence="13">
    <location>
        <begin position="940"/>
        <end position="958"/>
    </location>
</feature>
<feature type="transmembrane region" description="Helical" evidence="13">
    <location>
        <begin position="1211"/>
        <end position="1230"/>
    </location>
</feature>
<dbReference type="InterPro" id="IPR004358">
    <property type="entry name" value="Sig_transdc_His_kin-like_C"/>
</dbReference>
<dbReference type="SMART" id="SM00304">
    <property type="entry name" value="HAMP"/>
    <property type="match status" value="1"/>
</dbReference>
<evidence type="ECO:0000256" key="2">
    <source>
        <dbReference type="ARBA" id="ARBA00004651"/>
    </source>
</evidence>
<dbReference type="RefSeq" id="WP_073381103.1">
    <property type="nucleotide sequence ID" value="NZ_FQZK01000014.1"/>
</dbReference>
<dbReference type="EC" id="2.7.13.3" evidence="3"/>
<dbReference type="PANTHER" id="PTHR33406:SF13">
    <property type="entry name" value="MEMBRANE PROTEIN YDFJ"/>
    <property type="match status" value="1"/>
</dbReference>
<dbReference type="InterPro" id="IPR050545">
    <property type="entry name" value="Mycobact_MmpL"/>
</dbReference>
<dbReference type="GO" id="GO:0000155">
    <property type="term" value="F:phosphorelay sensor kinase activity"/>
    <property type="evidence" value="ECO:0007669"/>
    <property type="project" value="InterPro"/>
</dbReference>
<dbReference type="SMART" id="SM00387">
    <property type="entry name" value="HATPase_c"/>
    <property type="match status" value="1"/>
</dbReference>
<dbReference type="CDD" id="cd00075">
    <property type="entry name" value="HATPase"/>
    <property type="match status" value="1"/>
</dbReference>
<feature type="domain" description="SSD" evidence="16">
    <location>
        <begin position="751"/>
        <end position="900"/>
    </location>
</feature>
<dbReference type="Gene3D" id="6.10.340.10">
    <property type="match status" value="1"/>
</dbReference>
<feature type="region of interest" description="Disordered" evidence="12">
    <location>
        <begin position="625"/>
        <end position="655"/>
    </location>
</feature>
<keyword evidence="8" id="KW-0418">Kinase</keyword>
<evidence type="ECO:0000256" key="3">
    <source>
        <dbReference type="ARBA" id="ARBA00012438"/>
    </source>
</evidence>
<keyword evidence="5" id="KW-0597">Phosphoprotein</keyword>
<dbReference type="GO" id="GO:0005886">
    <property type="term" value="C:plasma membrane"/>
    <property type="evidence" value="ECO:0007669"/>
    <property type="project" value="UniProtKB-SubCell"/>
</dbReference>
<dbReference type="InterPro" id="IPR004869">
    <property type="entry name" value="MMPL_dom"/>
</dbReference>